<evidence type="ECO:0000313" key="5">
    <source>
        <dbReference type="Proteomes" id="UP000266234"/>
    </source>
</evidence>
<dbReference type="Pfam" id="PF08513">
    <property type="entry name" value="LisH"/>
    <property type="match status" value="1"/>
</dbReference>
<gene>
    <name evidence="4" type="ORF">FLONG3_3672</name>
</gene>
<dbReference type="InterPro" id="IPR006594">
    <property type="entry name" value="LisH"/>
</dbReference>
<dbReference type="SMART" id="SM00667">
    <property type="entry name" value="LisH"/>
    <property type="match status" value="1"/>
</dbReference>
<proteinExistence type="predicted"/>
<dbReference type="OrthoDB" id="2415936at2759"/>
<evidence type="ECO:0000313" key="4">
    <source>
        <dbReference type="EMBL" id="RGP78193.1"/>
    </source>
</evidence>
<dbReference type="InterPro" id="IPR013144">
    <property type="entry name" value="CRA_dom"/>
</dbReference>
<comment type="function">
    <text evidence="1">Involved in the proteasome-dependent degradation of fructose-1,6-bisphosphatase.</text>
</comment>
<sequence>MTSTASTATPPRPQHAFEQRVEDVKSPKSDINALILDYLTMEGYPNAAANFSKEANLAPHQETPSIIARQEIQKCIHSGNIQTAIETLNDFDPEILDEDKALHFSLLRLQLVELIRTCNTTGGDIGPALKFATEQLGPRAPTNNKFLQDLEKTMALLLFPSDSLEPELAALLKPELRLEVADNVNRAILERQSQRRESAIRQLVRMRVWAENTARDKGKSLPEYLELGLFSDDHGRMPQARNGHDPMITT</sequence>
<dbReference type="PANTHER" id="PTHR12864">
    <property type="entry name" value="RAN BINDING PROTEIN 9-RELATED"/>
    <property type="match status" value="1"/>
</dbReference>
<protein>
    <submittedName>
        <fullName evidence="4">Ran binding in the microtubule-organising centre</fullName>
    </submittedName>
</protein>
<dbReference type="PROSITE" id="PS50897">
    <property type="entry name" value="CTLH"/>
    <property type="match status" value="1"/>
</dbReference>
<name>A0A395T0C5_9HYPO</name>
<evidence type="ECO:0000256" key="1">
    <source>
        <dbReference type="ARBA" id="ARBA00002343"/>
    </source>
</evidence>
<accession>A0A395T0C5</accession>
<dbReference type="SMART" id="SM00668">
    <property type="entry name" value="CTLH"/>
    <property type="match status" value="1"/>
</dbReference>
<keyword evidence="5" id="KW-1185">Reference proteome</keyword>
<dbReference type="STRING" id="694270.A0A395T0C5"/>
<dbReference type="PROSITE" id="PS50896">
    <property type="entry name" value="LISH"/>
    <property type="match status" value="1"/>
</dbReference>
<dbReference type="EMBL" id="PXOG01000074">
    <property type="protein sequence ID" value="RGP78193.1"/>
    <property type="molecule type" value="Genomic_DNA"/>
</dbReference>
<organism evidence="4 5">
    <name type="scientific">Fusarium longipes</name>
    <dbReference type="NCBI Taxonomy" id="694270"/>
    <lineage>
        <taxon>Eukaryota</taxon>
        <taxon>Fungi</taxon>
        <taxon>Dikarya</taxon>
        <taxon>Ascomycota</taxon>
        <taxon>Pezizomycotina</taxon>
        <taxon>Sordariomycetes</taxon>
        <taxon>Hypocreomycetidae</taxon>
        <taxon>Hypocreales</taxon>
        <taxon>Nectriaceae</taxon>
        <taxon>Fusarium</taxon>
    </lineage>
</organism>
<dbReference type="InterPro" id="IPR006595">
    <property type="entry name" value="CTLH_C"/>
</dbReference>
<dbReference type="SMART" id="SM00757">
    <property type="entry name" value="CRA"/>
    <property type="match status" value="1"/>
</dbReference>
<dbReference type="Proteomes" id="UP000266234">
    <property type="component" value="Unassembled WGS sequence"/>
</dbReference>
<comment type="caution">
    <text evidence="4">The sequence shown here is derived from an EMBL/GenBank/DDBJ whole genome shotgun (WGS) entry which is preliminary data.</text>
</comment>
<dbReference type="InterPro" id="IPR024964">
    <property type="entry name" value="CTLH/CRA"/>
</dbReference>
<dbReference type="Pfam" id="PF10607">
    <property type="entry name" value="CTLH"/>
    <property type="match status" value="1"/>
</dbReference>
<feature type="domain" description="CTLH" evidence="3">
    <location>
        <begin position="65"/>
        <end position="122"/>
    </location>
</feature>
<dbReference type="InterPro" id="IPR050618">
    <property type="entry name" value="Ubq-SigPath_Reg"/>
</dbReference>
<dbReference type="AlphaFoldDB" id="A0A395T0C5"/>
<evidence type="ECO:0000259" key="3">
    <source>
        <dbReference type="PROSITE" id="PS50897"/>
    </source>
</evidence>
<evidence type="ECO:0000256" key="2">
    <source>
        <dbReference type="SAM" id="MobiDB-lite"/>
    </source>
</evidence>
<reference evidence="4 5" key="1">
    <citation type="journal article" date="2018" name="PLoS Pathog.">
        <title>Evolution of structural diversity of trichothecenes, a family of toxins produced by plant pathogenic and entomopathogenic fungi.</title>
        <authorList>
            <person name="Proctor R.H."/>
            <person name="McCormick S.P."/>
            <person name="Kim H.S."/>
            <person name="Cardoza R.E."/>
            <person name="Stanley A.M."/>
            <person name="Lindo L."/>
            <person name="Kelly A."/>
            <person name="Brown D.W."/>
            <person name="Lee T."/>
            <person name="Vaughan M.M."/>
            <person name="Alexander N.J."/>
            <person name="Busman M."/>
            <person name="Gutierrez S."/>
        </authorList>
    </citation>
    <scope>NUCLEOTIDE SEQUENCE [LARGE SCALE GENOMIC DNA]</scope>
    <source>
        <strain evidence="4 5">NRRL 20695</strain>
    </source>
</reference>
<dbReference type="Gene3D" id="1.20.960.30">
    <property type="match status" value="1"/>
</dbReference>
<feature type="region of interest" description="Disordered" evidence="2">
    <location>
        <begin position="1"/>
        <end position="23"/>
    </location>
</feature>